<feature type="region of interest" description="Disordered" evidence="1">
    <location>
        <begin position="1"/>
        <end position="34"/>
    </location>
</feature>
<evidence type="ECO:0000256" key="1">
    <source>
        <dbReference type="SAM" id="MobiDB-lite"/>
    </source>
</evidence>
<gene>
    <name evidence="2" type="ORF">K0M31_008794</name>
</gene>
<organism evidence="2 3">
    <name type="scientific">Melipona bicolor</name>
    <dbReference type="NCBI Taxonomy" id="60889"/>
    <lineage>
        <taxon>Eukaryota</taxon>
        <taxon>Metazoa</taxon>
        <taxon>Ecdysozoa</taxon>
        <taxon>Arthropoda</taxon>
        <taxon>Hexapoda</taxon>
        <taxon>Insecta</taxon>
        <taxon>Pterygota</taxon>
        <taxon>Neoptera</taxon>
        <taxon>Endopterygota</taxon>
        <taxon>Hymenoptera</taxon>
        <taxon>Apocrita</taxon>
        <taxon>Aculeata</taxon>
        <taxon>Apoidea</taxon>
        <taxon>Anthophila</taxon>
        <taxon>Apidae</taxon>
        <taxon>Melipona</taxon>
    </lineage>
</organism>
<protein>
    <submittedName>
        <fullName evidence="2">Uncharacterized protein</fullName>
    </submittedName>
</protein>
<accession>A0AA40FQJ9</accession>
<evidence type="ECO:0000313" key="2">
    <source>
        <dbReference type="EMBL" id="KAK1123161.1"/>
    </source>
</evidence>
<comment type="caution">
    <text evidence="2">The sequence shown here is derived from an EMBL/GenBank/DDBJ whole genome shotgun (WGS) entry which is preliminary data.</text>
</comment>
<feature type="compositionally biased region" description="Basic residues" evidence="1">
    <location>
        <begin position="23"/>
        <end position="33"/>
    </location>
</feature>
<proteinExistence type="predicted"/>
<reference evidence="2" key="1">
    <citation type="submission" date="2021-10" db="EMBL/GenBank/DDBJ databases">
        <title>Melipona bicolor Genome sequencing and assembly.</title>
        <authorList>
            <person name="Araujo N.S."/>
            <person name="Arias M.C."/>
        </authorList>
    </citation>
    <scope>NUCLEOTIDE SEQUENCE</scope>
    <source>
        <strain evidence="2">USP_2M_L1-L4_2017</strain>
        <tissue evidence="2">Whole body</tissue>
    </source>
</reference>
<dbReference type="Proteomes" id="UP001177670">
    <property type="component" value="Unassembled WGS sequence"/>
</dbReference>
<keyword evidence="3" id="KW-1185">Reference proteome</keyword>
<feature type="non-terminal residue" evidence="2">
    <location>
        <position position="1"/>
    </location>
</feature>
<dbReference type="EMBL" id="JAHYIQ010000021">
    <property type="protein sequence ID" value="KAK1123161.1"/>
    <property type="molecule type" value="Genomic_DNA"/>
</dbReference>
<feature type="compositionally biased region" description="Basic and acidic residues" evidence="1">
    <location>
        <begin position="10"/>
        <end position="22"/>
    </location>
</feature>
<name>A0AA40FQJ9_9HYME</name>
<sequence>LQKAQFTESVLHRNTGDGNLKDRNKKKKTKRFRTTNDKVNAQDVTKLLRGEPTNDFDPSFWHSEDVGEEFDLLSFDRSSTARRQMEAILYHIRVFVSKRNQG</sequence>
<dbReference type="AlphaFoldDB" id="A0AA40FQJ9"/>
<evidence type="ECO:0000313" key="3">
    <source>
        <dbReference type="Proteomes" id="UP001177670"/>
    </source>
</evidence>